<dbReference type="InterPro" id="IPR037066">
    <property type="entry name" value="Plug_dom_sf"/>
</dbReference>
<keyword evidence="7" id="KW-0732">Signal</keyword>
<feature type="compositionally biased region" description="Polar residues" evidence="16">
    <location>
        <begin position="284"/>
        <end position="300"/>
    </location>
</feature>
<dbReference type="InterPro" id="IPR036942">
    <property type="entry name" value="Beta-barrel_TonB_sf"/>
</dbReference>
<keyword evidence="9" id="KW-0406">Ion transport</keyword>
<keyword evidence="4 14" id="KW-1134">Transmembrane beta strand</keyword>
<gene>
    <name evidence="19" type="ORF">SAMN05192564_102510</name>
</gene>
<evidence type="ECO:0000256" key="11">
    <source>
        <dbReference type="ARBA" id="ARBA00023136"/>
    </source>
</evidence>
<evidence type="ECO:0000256" key="1">
    <source>
        <dbReference type="ARBA" id="ARBA00004571"/>
    </source>
</evidence>
<dbReference type="PANTHER" id="PTHR32552">
    <property type="entry name" value="FERRICHROME IRON RECEPTOR-RELATED"/>
    <property type="match status" value="1"/>
</dbReference>
<keyword evidence="8" id="KW-0408">Iron</keyword>
<name>A0A1H4CV50_9BURK</name>
<keyword evidence="20" id="KW-1185">Reference proteome</keyword>
<evidence type="ECO:0000259" key="18">
    <source>
        <dbReference type="Pfam" id="PF07715"/>
    </source>
</evidence>
<dbReference type="STRING" id="83784.SAMN05192564_102510"/>
<sequence length="733" mass="80602">MSERRGSTLTASSTGRLADRIKSLRPTAMALALRSVPVGFLLTGIAVAPTTHAAEDTLPAVDVTAHSDTDTTGYVAKGMTAATKTNTPIVETPQSVSVVTRDQMDQQNAQTLNAAVRYVSGVTTETRGGVATRYDLLMVRGFTADTYLNGLKLLQNNQYAVPQFDPYLMDSIDVLKGPVSVLYGSAQAGGLLDQESKMPTTRPLHEVGIEFGNYAHRQATVDLSGPIAGDDHYLYRFTGLVREEDGQVQSTRNERIAIAPAFTWRPDDRTTLTLLALYQHDPRSTSYGSVPPQGSAQPNPNGKLPSDFYDGDPNFESFNRSQESIGYKFERLLNDTWAVRMNGRYLHLSQDYKSVYGSGLEPDLRTLDRGTAASSDTLNTVSLDNQLEGNFATGAVSHTLLAGFDYQHLASGYLWGFGAAPSLDVFAPVYGQTIDPPALSMNHVSSTQYGLYLQDQARWNNWLLTLSGRQDWSRTDTRNDTFGTQQNQSDRAFTKRAGLTYLFKNGIAPYVSYTESFVPQAGTDRNGRVFDPERAHQYEIGIKFQPPKYNMLFTAALFDLTRENLLTTDLVNPNFQTQSGEARSRGLELEAKASLTDSLNVTASYTYLDTKYTKDNSGLAGKFVAAVPQNQASAWAYYTLNRGPLAGLSLGAGGRYTGTTYSSDNSFQVQSFFLVDATLRYDLGRASSSLKGSSLYVNAQNLFNKKYVASCYYGSWCAYGYGRQVFAGMNYKW</sequence>
<keyword evidence="3 14" id="KW-0813">Transport</keyword>
<evidence type="ECO:0000256" key="7">
    <source>
        <dbReference type="ARBA" id="ARBA00022729"/>
    </source>
</evidence>
<evidence type="ECO:0000313" key="19">
    <source>
        <dbReference type="EMBL" id="SEA64313.1"/>
    </source>
</evidence>
<comment type="similarity">
    <text evidence="2 14 15">Belongs to the TonB-dependent receptor family.</text>
</comment>
<protein>
    <submittedName>
        <fullName evidence="19">Iron complex outermembrane recepter protein</fullName>
    </submittedName>
</protein>
<dbReference type="GO" id="GO:0038023">
    <property type="term" value="F:signaling receptor activity"/>
    <property type="evidence" value="ECO:0007669"/>
    <property type="project" value="InterPro"/>
</dbReference>
<dbReference type="InterPro" id="IPR039426">
    <property type="entry name" value="TonB-dep_rcpt-like"/>
</dbReference>
<dbReference type="Gene3D" id="2.170.130.10">
    <property type="entry name" value="TonB-dependent receptor, plug domain"/>
    <property type="match status" value="1"/>
</dbReference>
<evidence type="ECO:0000256" key="14">
    <source>
        <dbReference type="PROSITE-ProRule" id="PRU01360"/>
    </source>
</evidence>
<dbReference type="FunFam" id="2.40.170.20:FF:000005">
    <property type="entry name" value="TonB-dependent siderophore receptor"/>
    <property type="match status" value="1"/>
</dbReference>
<evidence type="ECO:0000256" key="5">
    <source>
        <dbReference type="ARBA" id="ARBA00022496"/>
    </source>
</evidence>
<evidence type="ECO:0000256" key="10">
    <source>
        <dbReference type="ARBA" id="ARBA00023077"/>
    </source>
</evidence>
<dbReference type="AlphaFoldDB" id="A0A1H4CV50"/>
<dbReference type="NCBIfam" id="TIGR01783">
    <property type="entry name" value="TonB-siderophor"/>
    <property type="match status" value="1"/>
</dbReference>
<keyword evidence="6 14" id="KW-0812">Transmembrane</keyword>
<dbReference type="GO" id="GO:0015344">
    <property type="term" value="F:siderophore uptake transmembrane transporter activity"/>
    <property type="evidence" value="ECO:0007669"/>
    <property type="project" value="TreeGrafter"/>
</dbReference>
<dbReference type="EMBL" id="FNRQ01000002">
    <property type="protein sequence ID" value="SEA64313.1"/>
    <property type="molecule type" value="Genomic_DNA"/>
</dbReference>
<dbReference type="InterPro" id="IPR012910">
    <property type="entry name" value="Plug_dom"/>
</dbReference>
<reference evidence="20" key="1">
    <citation type="submission" date="2016-10" db="EMBL/GenBank/DDBJ databases">
        <authorList>
            <person name="Varghese N."/>
            <person name="Submissions S."/>
        </authorList>
    </citation>
    <scope>NUCLEOTIDE SEQUENCE [LARGE SCALE GENOMIC DNA]</scope>
    <source>
        <strain evidence="20">LMG 24000</strain>
    </source>
</reference>
<dbReference type="InterPro" id="IPR000531">
    <property type="entry name" value="Beta-barrel_TonB"/>
</dbReference>
<evidence type="ECO:0000256" key="4">
    <source>
        <dbReference type="ARBA" id="ARBA00022452"/>
    </source>
</evidence>
<evidence type="ECO:0000256" key="2">
    <source>
        <dbReference type="ARBA" id="ARBA00009810"/>
    </source>
</evidence>
<dbReference type="CDD" id="cd01347">
    <property type="entry name" value="ligand_gated_channel"/>
    <property type="match status" value="1"/>
</dbReference>
<organism evidence="19 20">
    <name type="scientific">Paraburkholderia sartisoli</name>
    <dbReference type="NCBI Taxonomy" id="83784"/>
    <lineage>
        <taxon>Bacteria</taxon>
        <taxon>Pseudomonadati</taxon>
        <taxon>Pseudomonadota</taxon>
        <taxon>Betaproteobacteria</taxon>
        <taxon>Burkholderiales</taxon>
        <taxon>Burkholderiaceae</taxon>
        <taxon>Paraburkholderia</taxon>
    </lineage>
</organism>
<keyword evidence="5" id="KW-0410">Iron transport</keyword>
<dbReference type="Gene3D" id="2.40.170.20">
    <property type="entry name" value="TonB-dependent receptor, beta-barrel domain"/>
    <property type="match status" value="1"/>
</dbReference>
<evidence type="ECO:0000256" key="15">
    <source>
        <dbReference type="RuleBase" id="RU003357"/>
    </source>
</evidence>
<evidence type="ECO:0000256" key="9">
    <source>
        <dbReference type="ARBA" id="ARBA00023065"/>
    </source>
</evidence>
<evidence type="ECO:0000256" key="13">
    <source>
        <dbReference type="ARBA" id="ARBA00023237"/>
    </source>
</evidence>
<dbReference type="SUPFAM" id="SSF56935">
    <property type="entry name" value="Porins"/>
    <property type="match status" value="1"/>
</dbReference>
<accession>A0A1H4CV50</accession>
<evidence type="ECO:0000256" key="12">
    <source>
        <dbReference type="ARBA" id="ARBA00023170"/>
    </source>
</evidence>
<evidence type="ECO:0000256" key="6">
    <source>
        <dbReference type="ARBA" id="ARBA00022692"/>
    </source>
</evidence>
<keyword evidence="12" id="KW-0675">Receptor</keyword>
<dbReference type="GO" id="GO:0015891">
    <property type="term" value="P:siderophore transport"/>
    <property type="evidence" value="ECO:0007669"/>
    <property type="project" value="InterPro"/>
</dbReference>
<evidence type="ECO:0000256" key="8">
    <source>
        <dbReference type="ARBA" id="ARBA00023004"/>
    </source>
</evidence>
<evidence type="ECO:0000259" key="17">
    <source>
        <dbReference type="Pfam" id="PF00593"/>
    </source>
</evidence>
<feature type="domain" description="TonB-dependent receptor-like beta-barrel" evidence="17">
    <location>
        <begin position="263"/>
        <end position="702"/>
    </location>
</feature>
<feature type="domain" description="TonB-dependent receptor plug" evidence="18">
    <location>
        <begin position="90"/>
        <end position="190"/>
    </location>
</feature>
<dbReference type="GO" id="GO:0009279">
    <property type="term" value="C:cell outer membrane"/>
    <property type="evidence" value="ECO:0007669"/>
    <property type="project" value="UniProtKB-SubCell"/>
</dbReference>
<keyword evidence="10 15" id="KW-0798">TonB box</keyword>
<keyword evidence="13 14" id="KW-0998">Cell outer membrane</keyword>
<evidence type="ECO:0000256" key="16">
    <source>
        <dbReference type="SAM" id="MobiDB-lite"/>
    </source>
</evidence>
<feature type="region of interest" description="Disordered" evidence="16">
    <location>
        <begin position="283"/>
        <end position="306"/>
    </location>
</feature>
<evidence type="ECO:0000256" key="3">
    <source>
        <dbReference type="ARBA" id="ARBA00022448"/>
    </source>
</evidence>
<dbReference type="Proteomes" id="UP000198638">
    <property type="component" value="Unassembled WGS sequence"/>
</dbReference>
<dbReference type="Pfam" id="PF07715">
    <property type="entry name" value="Plug"/>
    <property type="match status" value="1"/>
</dbReference>
<dbReference type="InterPro" id="IPR010105">
    <property type="entry name" value="TonB_sidphr_rcpt"/>
</dbReference>
<keyword evidence="11 14" id="KW-0472">Membrane</keyword>
<dbReference type="PANTHER" id="PTHR32552:SF68">
    <property type="entry name" value="FERRICHROME OUTER MEMBRANE TRANSPORTER_PHAGE RECEPTOR"/>
    <property type="match status" value="1"/>
</dbReference>
<comment type="subcellular location">
    <subcellularLocation>
        <location evidence="1 14">Cell outer membrane</location>
        <topology evidence="1 14">Multi-pass membrane protein</topology>
    </subcellularLocation>
</comment>
<dbReference type="PROSITE" id="PS52016">
    <property type="entry name" value="TONB_DEPENDENT_REC_3"/>
    <property type="match status" value="1"/>
</dbReference>
<dbReference type="FunFam" id="2.170.130.10:FF:000001">
    <property type="entry name" value="Catecholate siderophore TonB-dependent receptor"/>
    <property type="match status" value="1"/>
</dbReference>
<proteinExistence type="inferred from homology"/>
<dbReference type="Pfam" id="PF00593">
    <property type="entry name" value="TonB_dep_Rec_b-barrel"/>
    <property type="match status" value="1"/>
</dbReference>
<evidence type="ECO:0000313" key="20">
    <source>
        <dbReference type="Proteomes" id="UP000198638"/>
    </source>
</evidence>